<accession>A0AAV7E559</accession>
<sequence length="118" mass="13161">MIYSSREAAPATREKLGPKRESRASRRLTDAVTRVGTLLSLGSPAVRQWSTTQEASQPPRRFGGCRHRPHFCKQFWICQGRGPHPEEYACMEEQDYIKRMGPMGSGTGVVAVVYAPPV</sequence>
<reference evidence="2 3" key="1">
    <citation type="submission" date="2021-07" db="EMBL/GenBank/DDBJ databases">
        <title>The Aristolochia fimbriata genome: insights into angiosperm evolution, floral development and chemical biosynthesis.</title>
        <authorList>
            <person name="Jiao Y."/>
        </authorList>
    </citation>
    <scope>NUCLEOTIDE SEQUENCE [LARGE SCALE GENOMIC DNA]</scope>
    <source>
        <strain evidence="2">IBCAS-2021</strain>
        <tissue evidence="2">Leaf</tissue>
    </source>
</reference>
<feature type="region of interest" description="Disordered" evidence="1">
    <location>
        <begin position="1"/>
        <end position="27"/>
    </location>
</feature>
<keyword evidence="3" id="KW-1185">Reference proteome</keyword>
<gene>
    <name evidence="2" type="ORF">H6P81_014600</name>
</gene>
<feature type="compositionally biased region" description="Basic and acidic residues" evidence="1">
    <location>
        <begin position="12"/>
        <end position="27"/>
    </location>
</feature>
<evidence type="ECO:0000313" key="3">
    <source>
        <dbReference type="Proteomes" id="UP000825729"/>
    </source>
</evidence>
<organism evidence="2 3">
    <name type="scientific">Aristolochia fimbriata</name>
    <name type="common">White veined hardy Dutchman's pipe vine</name>
    <dbReference type="NCBI Taxonomy" id="158543"/>
    <lineage>
        <taxon>Eukaryota</taxon>
        <taxon>Viridiplantae</taxon>
        <taxon>Streptophyta</taxon>
        <taxon>Embryophyta</taxon>
        <taxon>Tracheophyta</taxon>
        <taxon>Spermatophyta</taxon>
        <taxon>Magnoliopsida</taxon>
        <taxon>Magnoliidae</taxon>
        <taxon>Piperales</taxon>
        <taxon>Aristolochiaceae</taxon>
        <taxon>Aristolochia</taxon>
    </lineage>
</organism>
<evidence type="ECO:0000313" key="2">
    <source>
        <dbReference type="EMBL" id="KAG9443260.1"/>
    </source>
</evidence>
<proteinExistence type="predicted"/>
<dbReference type="Proteomes" id="UP000825729">
    <property type="component" value="Unassembled WGS sequence"/>
</dbReference>
<dbReference type="AlphaFoldDB" id="A0AAV7E559"/>
<protein>
    <submittedName>
        <fullName evidence="2">Uncharacterized protein</fullName>
    </submittedName>
</protein>
<evidence type="ECO:0000256" key="1">
    <source>
        <dbReference type="SAM" id="MobiDB-lite"/>
    </source>
</evidence>
<name>A0AAV7E559_ARIFI</name>
<dbReference type="EMBL" id="JAINDJ010000006">
    <property type="protein sequence ID" value="KAG9443260.1"/>
    <property type="molecule type" value="Genomic_DNA"/>
</dbReference>
<comment type="caution">
    <text evidence="2">The sequence shown here is derived from an EMBL/GenBank/DDBJ whole genome shotgun (WGS) entry which is preliminary data.</text>
</comment>